<evidence type="ECO:0000313" key="7">
    <source>
        <dbReference type="EMBL" id="MBM7838929.1"/>
    </source>
</evidence>
<feature type="transmembrane region" description="Helical" evidence="5">
    <location>
        <begin position="171"/>
        <end position="190"/>
    </location>
</feature>
<keyword evidence="5" id="KW-0813">Transport</keyword>
<feature type="transmembrane region" description="Helical" evidence="5">
    <location>
        <begin position="58"/>
        <end position="82"/>
    </location>
</feature>
<dbReference type="PROSITE" id="PS51012">
    <property type="entry name" value="ABC_TM2"/>
    <property type="match status" value="1"/>
</dbReference>
<protein>
    <recommendedName>
        <fullName evidence="5">Transport permease protein</fullName>
    </recommendedName>
</protein>
<comment type="similarity">
    <text evidence="5">Belongs to the ABC-2 integral membrane protein family.</text>
</comment>
<dbReference type="InterPro" id="IPR051328">
    <property type="entry name" value="T7SS_ABC-Transporter"/>
</dbReference>
<comment type="caution">
    <text evidence="7">The sequence shown here is derived from an EMBL/GenBank/DDBJ whole genome shotgun (WGS) entry which is preliminary data.</text>
</comment>
<evidence type="ECO:0000313" key="8">
    <source>
        <dbReference type="Proteomes" id="UP001179280"/>
    </source>
</evidence>
<evidence type="ECO:0000256" key="2">
    <source>
        <dbReference type="ARBA" id="ARBA00022692"/>
    </source>
</evidence>
<evidence type="ECO:0000256" key="1">
    <source>
        <dbReference type="ARBA" id="ARBA00004141"/>
    </source>
</evidence>
<accession>A0ABS2SWV2</accession>
<dbReference type="InterPro" id="IPR000412">
    <property type="entry name" value="ABC_2_transport"/>
</dbReference>
<feature type="transmembrane region" description="Helical" evidence="5">
    <location>
        <begin position="21"/>
        <end position="46"/>
    </location>
</feature>
<dbReference type="PIRSF" id="PIRSF006648">
    <property type="entry name" value="DrrB"/>
    <property type="match status" value="1"/>
</dbReference>
<feature type="transmembrane region" description="Helical" evidence="5">
    <location>
        <begin position="228"/>
        <end position="250"/>
    </location>
</feature>
<keyword evidence="4 5" id="KW-0472">Membrane</keyword>
<comment type="subcellular location">
    <subcellularLocation>
        <location evidence="5">Cell membrane</location>
        <topology evidence="5">Multi-pass membrane protein</topology>
    </subcellularLocation>
    <subcellularLocation>
        <location evidence="1">Membrane</location>
        <topology evidence="1">Multi-pass membrane protein</topology>
    </subcellularLocation>
</comment>
<dbReference type="RefSeq" id="WP_204466303.1">
    <property type="nucleotide sequence ID" value="NZ_JAFBCV010000006.1"/>
</dbReference>
<dbReference type="InterPro" id="IPR047817">
    <property type="entry name" value="ABC2_TM_bact-type"/>
</dbReference>
<reference evidence="7" key="1">
    <citation type="submission" date="2021-01" db="EMBL/GenBank/DDBJ databases">
        <title>Genomic Encyclopedia of Type Strains, Phase IV (KMG-IV): sequencing the most valuable type-strain genomes for metagenomic binning, comparative biology and taxonomic classification.</title>
        <authorList>
            <person name="Goeker M."/>
        </authorList>
    </citation>
    <scope>NUCLEOTIDE SEQUENCE</scope>
    <source>
        <strain evidence="7">DSM 21943</strain>
    </source>
</reference>
<dbReference type="PANTHER" id="PTHR43077">
    <property type="entry name" value="TRANSPORT PERMEASE YVFS-RELATED"/>
    <property type="match status" value="1"/>
</dbReference>
<sequence>MTILVHSLYMGRRHLIELARSPYIIIMNIIQPVLYLLLFSALFQAIVDIPGFASSSYLSFFSPGIVIMSAVMAGSYGGLSIIMDDKQGILDRFLVAPTNRLAILAGPLLRDSITVTVQVVIMLGLAYLLGARFESGLIGFIVLLICSILIGLSFGALSLALALVVRNEQALTSFVGFLTMPVLFLSSLFMPLELVPNWIGTIAQFNPIHWAITGSRHALMNAGNTTFIAQQVFLLVLFMAISLGLALLAFRSYQRKM</sequence>
<feature type="transmembrane region" description="Helical" evidence="5">
    <location>
        <begin position="136"/>
        <end position="164"/>
    </location>
</feature>
<keyword evidence="5" id="KW-1003">Cell membrane</keyword>
<dbReference type="PANTHER" id="PTHR43077:SF10">
    <property type="entry name" value="TRANSPORT PERMEASE PROTEIN"/>
    <property type="match status" value="1"/>
</dbReference>
<name>A0ABS2SWV2_9BACI</name>
<feature type="domain" description="ABC transmembrane type-2" evidence="6">
    <location>
        <begin position="23"/>
        <end position="253"/>
    </location>
</feature>
<dbReference type="InterPro" id="IPR013525">
    <property type="entry name" value="ABC2_TM"/>
</dbReference>
<keyword evidence="8" id="KW-1185">Reference proteome</keyword>
<dbReference type="PRINTS" id="PR00164">
    <property type="entry name" value="ABC2TRNSPORT"/>
</dbReference>
<keyword evidence="3 5" id="KW-1133">Transmembrane helix</keyword>
<keyword evidence="2 5" id="KW-0812">Transmembrane</keyword>
<organism evidence="7 8">
    <name type="scientific">Shouchella xiaoxiensis</name>
    <dbReference type="NCBI Taxonomy" id="766895"/>
    <lineage>
        <taxon>Bacteria</taxon>
        <taxon>Bacillati</taxon>
        <taxon>Bacillota</taxon>
        <taxon>Bacilli</taxon>
        <taxon>Bacillales</taxon>
        <taxon>Bacillaceae</taxon>
        <taxon>Shouchella</taxon>
    </lineage>
</organism>
<evidence type="ECO:0000256" key="4">
    <source>
        <dbReference type="ARBA" id="ARBA00023136"/>
    </source>
</evidence>
<dbReference type="Proteomes" id="UP001179280">
    <property type="component" value="Unassembled WGS sequence"/>
</dbReference>
<proteinExistence type="inferred from homology"/>
<evidence type="ECO:0000256" key="3">
    <source>
        <dbReference type="ARBA" id="ARBA00022989"/>
    </source>
</evidence>
<feature type="transmembrane region" description="Helical" evidence="5">
    <location>
        <begin position="108"/>
        <end position="130"/>
    </location>
</feature>
<evidence type="ECO:0000256" key="5">
    <source>
        <dbReference type="RuleBase" id="RU361157"/>
    </source>
</evidence>
<dbReference type="Pfam" id="PF01061">
    <property type="entry name" value="ABC2_membrane"/>
    <property type="match status" value="1"/>
</dbReference>
<gene>
    <name evidence="7" type="ORF">JOC54_002199</name>
</gene>
<dbReference type="EMBL" id="JAFBCV010000006">
    <property type="protein sequence ID" value="MBM7838929.1"/>
    <property type="molecule type" value="Genomic_DNA"/>
</dbReference>
<evidence type="ECO:0000259" key="6">
    <source>
        <dbReference type="PROSITE" id="PS51012"/>
    </source>
</evidence>